<dbReference type="InterPro" id="IPR021326">
    <property type="entry name" value="DUF2931"/>
</dbReference>
<sequence>MKCDFKIVSILTLISAIAACSARADFPNDERFQPWRIGVAIPWVYVSGVTEAYGVNEKNDWTSLMLPYSQLLLSDSRRNINYIREDLQRQDYDGYGIALGHSDFTPNQIGLGYKTLPDELYLYWNSSFTNRHYATVVKVTPQIKAAMKKPYPHPSWRFEGQNCYQTTFKFGLLPDGRAKLWLEGCNIYTYVGVFAPARSELRSPNWTKETSSAYYAAKQEGLTIDPIPWDKVDKVWYNKKRDTIQTLDDALK</sequence>
<dbReference type="EMBL" id="POSK01000003">
    <property type="protein sequence ID" value="PNI05875.1"/>
    <property type="molecule type" value="Genomic_DNA"/>
</dbReference>
<dbReference type="AlphaFoldDB" id="A0A2J8I5S5"/>
<dbReference type="OrthoDB" id="5830811at2"/>
<reference evidence="2 3" key="1">
    <citation type="submission" date="2018-01" db="EMBL/GenBank/DDBJ databases">
        <title>Draft genome sequences of six Vibrio diazotrophicus strains isolated from deep-sea sediments of the Baltic Sea.</title>
        <authorList>
            <person name="Castillo D."/>
            <person name="Vandieken V."/>
            <person name="Chiang O."/>
            <person name="Middelboe M."/>
        </authorList>
    </citation>
    <scope>NUCLEOTIDE SEQUENCE [LARGE SCALE GENOMIC DNA]</scope>
    <source>
        <strain evidence="2 3">60.27F</strain>
    </source>
</reference>
<accession>A0A2J8I5S5</accession>
<name>A0A2J8I5S5_VIBDI</name>
<dbReference type="Pfam" id="PF11153">
    <property type="entry name" value="DUF2931"/>
    <property type="match status" value="1"/>
</dbReference>
<feature type="chain" id="PRO_5014365182" description="DUF2931 domain-containing protein" evidence="1">
    <location>
        <begin position="25"/>
        <end position="252"/>
    </location>
</feature>
<organism evidence="2 3">
    <name type="scientific">Vibrio diazotrophicus</name>
    <dbReference type="NCBI Taxonomy" id="685"/>
    <lineage>
        <taxon>Bacteria</taxon>
        <taxon>Pseudomonadati</taxon>
        <taxon>Pseudomonadota</taxon>
        <taxon>Gammaproteobacteria</taxon>
        <taxon>Vibrionales</taxon>
        <taxon>Vibrionaceae</taxon>
        <taxon>Vibrio</taxon>
    </lineage>
</organism>
<evidence type="ECO:0000256" key="1">
    <source>
        <dbReference type="SAM" id="SignalP"/>
    </source>
</evidence>
<protein>
    <recommendedName>
        <fullName evidence="4">DUF2931 domain-containing protein</fullName>
    </recommendedName>
</protein>
<proteinExistence type="predicted"/>
<gene>
    <name evidence="2" type="ORF">C1N32_07225</name>
</gene>
<dbReference type="PROSITE" id="PS51257">
    <property type="entry name" value="PROKAR_LIPOPROTEIN"/>
    <property type="match status" value="1"/>
</dbReference>
<comment type="caution">
    <text evidence="2">The sequence shown here is derived from an EMBL/GenBank/DDBJ whole genome shotgun (WGS) entry which is preliminary data.</text>
</comment>
<feature type="signal peptide" evidence="1">
    <location>
        <begin position="1"/>
        <end position="24"/>
    </location>
</feature>
<dbReference type="RefSeq" id="WP_102965861.1">
    <property type="nucleotide sequence ID" value="NZ_POSK01000003.1"/>
</dbReference>
<keyword evidence="1" id="KW-0732">Signal</keyword>
<dbReference type="Proteomes" id="UP000236449">
    <property type="component" value="Unassembled WGS sequence"/>
</dbReference>
<evidence type="ECO:0000313" key="2">
    <source>
        <dbReference type="EMBL" id="PNI05875.1"/>
    </source>
</evidence>
<evidence type="ECO:0000313" key="3">
    <source>
        <dbReference type="Proteomes" id="UP000236449"/>
    </source>
</evidence>
<evidence type="ECO:0008006" key="4">
    <source>
        <dbReference type="Google" id="ProtNLM"/>
    </source>
</evidence>